<evidence type="ECO:0000313" key="5">
    <source>
        <dbReference type="Proteomes" id="UP000556026"/>
    </source>
</evidence>
<dbReference type="SUPFAM" id="SSF52540">
    <property type="entry name" value="P-loop containing nucleoside triphosphate hydrolases"/>
    <property type="match status" value="1"/>
</dbReference>
<protein>
    <submittedName>
        <fullName evidence="4">Cobyrinic acid a,c-diamide synthase</fullName>
    </submittedName>
</protein>
<dbReference type="CDD" id="cd03109">
    <property type="entry name" value="DTBS"/>
    <property type="match status" value="1"/>
</dbReference>
<dbReference type="InterPro" id="IPR028979">
    <property type="entry name" value="Ser_kin/Pase_Hpr-like_N_sf"/>
</dbReference>
<dbReference type="Gene3D" id="3.40.50.300">
    <property type="entry name" value="P-loop containing nucleotide triphosphate hydrolases"/>
    <property type="match status" value="1"/>
</dbReference>
<keyword evidence="2" id="KW-0315">Glutamine amidotransferase</keyword>
<evidence type="ECO:0000256" key="1">
    <source>
        <dbReference type="ARBA" id="ARBA00011643"/>
    </source>
</evidence>
<name>A0A6V8MP49_9BACT</name>
<evidence type="ECO:0000259" key="3">
    <source>
        <dbReference type="Pfam" id="PF07085"/>
    </source>
</evidence>
<dbReference type="InterPro" id="IPR027417">
    <property type="entry name" value="P-loop_NTPase"/>
</dbReference>
<dbReference type="EMBL" id="BLXX01000020">
    <property type="protein sequence ID" value="GFO61818.1"/>
    <property type="molecule type" value="Genomic_DNA"/>
</dbReference>
<dbReference type="Proteomes" id="UP000556026">
    <property type="component" value="Unassembled WGS sequence"/>
</dbReference>
<evidence type="ECO:0000313" key="4">
    <source>
        <dbReference type="EMBL" id="GFO61818.1"/>
    </source>
</evidence>
<comment type="subunit">
    <text evidence="1">Homohexamer.</text>
</comment>
<keyword evidence="5" id="KW-1185">Reference proteome</keyword>
<dbReference type="PANTHER" id="PTHR21343:SF8">
    <property type="entry name" value="DRTGG DOMAIN-CONTAINING PROTEIN"/>
    <property type="match status" value="1"/>
</dbReference>
<proteinExistence type="predicted"/>
<feature type="domain" description="DRTGG" evidence="3">
    <location>
        <begin position="229"/>
        <end position="330"/>
    </location>
</feature>
<dbReference type="InterPro" id="IPR010766">
    <property type="entry name" value="DRTGG"/>
</dbReference>
<dbReference type="Pfam" id="PF07085">
    <property type="entry name" value="DRTGG"/>
    <property type="match status" value="1"/>
</dbReference>
<evidence type="ECO:0000256" key="2">
    <source>
        <dbReference type="ARBA" id="ARBA00022962"/>
    </source>
</evidence>
<comment type="caution">
    <text evidence="4">The sequence shown here is derived from an EMBL/GenBank/DDBJ whole genome shotgun (WGS) entry which is preliminary data.</text>
</comment>
<gene>
    <name evidence="4" type="ORF">GMST_41430</name>
</gene>
<dbReference type="AlphaFoldDB" id="A0A6V8MP49"/>
<dbReference type="Gene3D" id="3.40.1390.20">
    <property type="entry name" value="HprK N-terminal domain-like"/>
    <property type="match status" value="1"/>
</dbReference>
<sequence length="375" mass="40841">MVCKKIFIAATGQHCGKTTISLSLMHLAKKKYARVGFIKPIGPKLFMLDGVEMDMDAALIASIYGLEDDRALMSPVVIGRGYTKKFLAGEIPQSAPLENITRACRELEARNDFLIIEGSGHGGVGSVIGINNAQIAKALNAPVIMVASGGVGSVIDAVQLNLPLFKQEGADVKMVLVNKLIPELRQETLGYLDKFFAGRSQLVAGAFDYSRTLANPTLADLSNLLKLPLHGDQHARSRIIHNIQLGAASSQRVIDTLQDSTLLITTSSRDELIVTASALYNIPAYRKKLAGLVIPGHQQVSAISQKILDDSNIPYIKVERTTAEVFTTLKEHVSKITAEDHEKIDLIKNTAEKVLNFETIDSLASHQRRLRLKVA</sequence>
<organism evidence="4 5">
    <name type="scientific">Geomonas silvestris</name>
    <dbReference type="NCBI Taxonomy" id="2740184"/>
    <lineage>
        <taxon>Bacteria</taxon>
        <taxon>Pseudomonadati</taxon>
        <taxon>Thermodesulfobacteriota</taxon>
        <taxon>Desulfuromonadia</taxon>
        <taxon>Geobacterales</taxon>
        <taxon>Geobacteraceae</taxon>
        <taxon>Geomonas</taxon>
    </lineage>
</organism>
<dbReference type="RefSeq" id="WP_183356601.1">
    <property type="nucleotide sequence ID" value="NZ_BLXX01000020.1"/>
</dbReference>
<dbReference type="PANTHER" id="PTHR21343">
    <property type="entry name" value="DETHIOBIOTIN SYNTHETASE"/>
    <property type="match status" value="1"/>
</dbReference>
<dbReference type="SUPFAM" id="SSF75138">
    <property type="entry name" value="HprK N-terminal domain-like"/>
    <property type="match status" value="1"/>
</dbReference>
<reference evidence="5" key="1">
    <citation type="submission" date="2020-06" db="EMBL/GenBank/DDBJ databases">
        <title>Draft genomic sequence of Geomonas sp. Red330.</title>
        <authorList>
            <person name="Itoh H."/>
            <person name="Zhenxing X."/>
            <person name="Ushijima N."/>
            <person name="Masuda Y."/>
            <person name="Shiratori Y."/>
            <person name="Senoo K."/>
        </authorList>
    </citation>
    <scope>NUCLEOTIDE SEQUENCE [LARGE SCALE GENOMIC DNA]</scope>
    <source>
        <strain evidence="5">Red330</strain>
    </source>
</reference>
<dbReference type="Pfam" id="PF13500">
    <property type="entry name" value="AAA_26"/>
    <property type="match status" value="1"/>
</dbReference>
<accession>A0A6V8MP49</accession>